<evidence type="ECO:0000313" key="1">
    <source>
        <dbReference type="EMBL" id="VDK77044.1"/>
    </source>
</evidence>
<gene>
    <name evidence="1" type="ORF">NLS_LOCUS3497</name>
</gene>
<sequence>MTKCRRHMLSNDGELVGLILQRRMKWLEAIYIIRIKYVRPHDPYATTKHKPTPYLPNYNVTTAERHCEMRPQFGFRDLLIRAGMGCMDHKCNACLAGLGWVEGSIGDGTGFVISEEV</sequence>
<dbReference type="AlphaFoldDB" id="A0A3P6UFJ6"/>
<name>A0A3P6UFJ6_LITSI</name>
<keyword evidence="2" id="KW-1185">Reference proteome</keyword>
<organism evidence="1 2">
    <name type="scientific">Litomosoides sigmodontis</name>
    <name type="common">Filarial nematode worm</name>
    <dbReference type="NCBI Taxonomy" id="42156"/>
    <lineage>
        <taxon>Eukaryota</taxon>
        <taxon>Metazoa</taxon>
        <taxon>Ecdysozoa</taxon>
        <taxon>Nematoda</taxon>
        <taxon>Chromadorea</taxon>
        <taxon>Rhabditida</taxon>
        <taxon>Spirurina</taxon>
        <taxon>Spiruromorpha</taxon>
        <taxon>Filarioidea</taxon>
        <taxon>Onchocercidae</taxon>
        <taxon>Litomosoides</taxon>
    </lineage>
</organism>
<protein>
    <submittedName>
        <fullName evidence="1">Uncharacterized protein</fullName>
    </submittedName>
</protein>
<reference evidence="1 2" key="1">
    <citation type="submission" date="2018-08" db="EMBL/GenBank/DDBJ databases">
        <authorList>
            <person name="Laetsch R D."/>
            <person name="Stevens L."/>
            <person name="Kumar S."/>
            <person name="Blaxter L. M."/>
        </authorList>
    </citation>
    <scope>NUCLEOTIDE SEQUENCE [LARGE SCALE GENOMIC DNA]</scope>
</reference>
<evidence type="ECO:0000313" key="2">
    <source>
        <dbReference type="Proteomes" id="UP000277928"/>
    </source>
</evidence>
<accession>A0A3P6UFJ6</accession>
<dbReference type="Proteomes" id="UP000277928">
    <property type="component" value="Unassembled WGS sequence"/>
</dbReference>
<dbReference type="EMBL" id="UYRX01000192">
    <property type="protein sequence ID" value="VDK77044.1"/>
    <property type="molecule type" value="Genomic_DNA"/>
</dbReference>
<proteinExistence type="predicted"/>